<organism evidence="1">
    <name type="scientific">marine sediment metagenome</name>
    <dbReference type="NCBI Taxonomy" id="412755"/>
    <lineage>
        <taxon>unclassified sequences</taxon>
        <taxon>metagenomes</taxon>
        <taxon>ecological metagenomes</taxon>
    </lineage>
</organism>
<evidence type="ECO:0000313" key="1">
    <source>
        <dbReference type="EMBL" id="GAG84116.1"/>
    </source>
</evidence>
<sequence>MSNERKLYKHDPIIIYCPDCGDIFKLEPHRAYCPTCKRWYSEDEVRNRCAL</sequence>
<gene>
    <name evidence="1" type="ORF">S01H4_21998</name>
</gene>
<accession>X1CIP5</accession>
<dbReference type="AlphaFoldDB" id="X1CIP5"/>
<reference evidence="1" key="1">
    <citation type="journal article" date="2014" name="Front. Microbiol.">
        <title>High frequency of phylogenetically diverse reductive dehalogenase-homologous genes in deep subseafloor sedimentary metagenomes.</title>
        <authorList>
            <person name="Kawai M."/>
            <person name="Futagami T."/>
            <person name="Toyoda A."/>
            <person name="Takaki Y."/>
            <person name="Nishi S."/>
            <person name="Hori S."/>
            <person name="Arai W."/>
            <person name="Tsubouchi T."/>
            <person name="Morono Y."/>
            <person name="Uchiyama I."/>
            <person name="Ito T."/>
            <person name="Fujiyama A."/>
            <person name="Inagaki F."/>
            <person name="Takami H."/>
        </authorList>
    </citation>
    <scope>NUCLEOTIDE SEQUENCE</scope>
    <source>
        <strain evidence="1">Expedition CK06-06</strain>
    </source>
</reference>
<proteinExistence type="predicted"/>
<dbReference type="EMBL" id="BART01010027">
    <property type="protein sequence ID" value="GAG84116.1"/>
    <property type="molecule type" value="Genomic_DNA"/>
</dbReference>
<name>X1CIP5_9ZZZZ</name>
<protein>
    <submittedName>
        <fullName evidence="1">Uncharacterized protein</fullName>
    </submittedName>
</protein>
<comment type="caution">
    <text evidence="1">The sequence shown here is derived from an EMBL/GenBank/DDBJ whole genome shotgun (WGS) entry which is preliminary data.</text>
</comment>